<dbReference type="InterPro" id="IPR021858">
    <property type="entry name" value="Fun_TF"/>
</dbReference>
<dbReference type="Pfam" id="PF11951">
    <property type="entry name" value="Fungal_trans_2"/>
    <property type="match status" value="1"/>
</dbReference>
<dbReference type="PANTHER" id="PTHR38111:SF2">
    <property type="entry name" value="FINGER DOMAIN PROTEIN, PUTATIVE (AFU_ORTHOLOGUE AFUA_1G01560)-RELATED"/>
    <property type="match status" value="1"/>
</dbReference>
<dbReference type="OrthoDB" id="194358at2759"/>
<dbReference type="AlphaFoldDB" id="A0A2T2NNG5"/>
<dbReference type="InterPro" id="IPR053178">
    <property type="entry name" value="Osmoadaptation_assoc"/>
</dbReference>
<dbReference type="PANTHER" id="PTHR38111">
    <property type="entry name" value="ZN(2)-C6 FUNGAL-TYPE DOMAIN-CONTAINING PROTEIN-RELATED"/>
    <property type="match status" value="1"/>
</dbReference>
<evidence type="ECO:0000313" key="2">
    <source>
        <dbReference type="Proteomes" id="UP000240883"/>
    </source>
</evidence>
<sequence length="448" mass="50454">MPNEIGPLDGRKARRKRCENCFRRKIRAASFTPVFVSEGPKASTRLGTSEPSFPGTIVFPLGKSVYSKGSDHNLPYFFTSFLSMNVLVSGKVPMNLDLLDMAKDSPALRDAIHAICAWHRGQRQIVDSVDVCEGLHAYTKSVRHIRQHITSSAFLEDPSALWTTFLLGLFELTRDSTGANWLSHFLHGTCTILRLQDPANLTRSATQDVRKRTFFLATRIFEIARALIYSSPTFLSEPQWTAALAEFWQGEGAALWHPKEALFDLLPRVSDLSIRARDFCVAAPQLSSEVRDELIKSLAEEGMALRESLEKWWSDTVTWEQAVVDGGIPKQHDLELSVGYVYYHAISIYLSGTYDYHIHWMLPGALCAPILPRSIIEWHVTEILRLSQELLADGLAGIMLFFPLRVAGARATDVDSKNNILEHLYTTRDRGFVVAEAFTEDLLELWAI</sequence>
<keyword evidence="2" id="KW-1185">Reference proteome</keyword>
<dbReference type="EMBL" id="KZ678135">
    <property type="protein sequence ID" value="PSN66608.1"/>
    <property type="molecule type" value="Genomic_DNA"/>
</dbReference>
<protein>
    <submittedName>
        <fullName evidence="1">Uncharacterized protein</fullName>
    </submittedName>
</protein>
<reference evidence="1 2" key="1">
    <citation type="journal article" date="2018" name="Front. Microbiol.">
        <title>Genome-Wide Analysis of Corynespora cassiicola Leaf Fall Disease Putative Effectors.</title>
        <authorList>
            <person name="Lopez D."/>
            <person name="Ribeiro S."/>
            <person name="Label P."/>
            <person name="Fumanal B."/>
            <person name="Venisse J.S."/>
            <person name="Kohler A."/>
            <person name="de Oliveira R.R."/>
            <person name="Labutti K."/>
            <person name="Lipzen A."/>
            <person name="Lail K."/>
            <person name="Bauer D."/>
            <person name="Ohm R.A."/>
            <person name="Barry K.W."/>
            <person name="Spatafora J."/>
            <person name="Grigoriev I.V."/>
            <person name="Martin F.M."/>
            <person name="Pujade-Renaud V."/>
        </authorList>
    </citation>
    <scope>NUCLEOTIDE SEQUENCE [LARGE SCALE GENOMIC DNA]</scope>
    <source>
        <strain evidence="1 2">Philippines</strain>
    </source>
</reference>
<evidence type="ECO:0000313" key="1">
    <source>
        <dbReference type="EMBL" id="PSN66608.1"/>
    </source>
</evidence>
<dbReference type="Proteomes" id="UP000240883">
    <property type="component" value="Unassembled WGS sequence"/>
</dbReference>
<name>A0A2T2NNG5_CORCC</name>
<gene>
    <name evidence="1" type="ORF">BS50DRAFT_666523</name>
</gene>
<accession>A0A2T2NNG5</accession>
<proteinExistence type="predicted"/>
<dbReference type="CDD" id="cd12148">
    <property type="entry name" value="fungal_TF_MHR"/>
    <property type="match status" value="1"/>
</dbReference>
<organism evidence="1 2">
    <name type="scientific">Corynespora cassiicola Philippines</name>
    <dbReference type="NCBI Taxonomy" id="1448308"/>
    <lineage>
        <taxon>Eukaryota</taxon>
        <taxon>Fungi</taxon>
        <taxon>Dikarya</taxon>
        <taxon>Ascomycota</taxon>
        <taxon>Pezizomycotina</taxon>
        <taxon>Dothideomycetes</taxon>
        <taxon>Pleosporomycetidae</taxon>
        <taxon>Pleosporales</taxon>
        <taxon>Corynesporascaceae</taxon>
        <taxon>Corynespora</taxon>
    </lineage>
</organism>